<sequence length="270" mass="31073">MKELFEIIKEHLSHMGIIMRLARYEDKANNQGNYLGMLWQFLNPAFQVGTYYLVFGLGLKSNGDPEAGVPYIVWMLFGLSTWFFMNGSFMAGISSITSKVAMVSKMKFPISILPTVRYVSELTSFWAMMAISFVSMLVAGVPITTHILQFFYYFFAMTALMFVFGIFNATINVLIPDYKMLMTSVMRLLFWASGAIWNISQLPPKIADVIKLNPFFYVVNGMRDSFLSQSWFWSADRIQYTIMFWAFVVGLGLVGSHLHMKFRSRFIDFI</sequence>
<feature type="transmembrane region" description="Helical" evidence="8">
    <location>
        <begin position="71"/>
        <end position="97"/>
    </location>
</feature>
<comment type="subcellular location">
    <subcellularLocation>
        <location evidence="1">Cell membrane</location>
        <topology evidence="1">Multi-pass membrane protein</topology>
    </subcellularLocation>
</comment>
<protein>
    <submittedName>
        <fullName evidence="10">ABC transporter permease</fullName>
    </submittedName>
</protein>
<dbReference type="RefSeq" id="WP_133363825.1">
    <property type="nucleotide sequence ID" value="NZ_CP037940.1"/>
</dbReference>
<dbReference type="PANTHER" id="PTHR30413:SF10">
    <property type="entry name" value="CAPSULE POLYSACCHARIDE EXPORT INNER-MEMBRANE PROTEIN CTRC"/>
    <property type="match status" value="1"/>
</dbReference>
<evidence type="ECO:0000256" key="8">
    <source>
        <dbReference type="SAM" id="Phobius"/>
    </source>
</evidence>
<dbReference type="KEGG" id="wei:EQG49_09895"/>
<dbReference type="GO" id="GO:0005886">
    <property type="term" value="C:plasma membrane"/>
    <property type="evidence" value="ECO:0007669"/>
    <property type="project" value="UniProtKB-SubCell"/>
</dbReference>
<comment type="similarity">
    <text evidence="2">Belongs to the ABC-2 integral membrane protein family.</text>
</comment>
<feature type="domain" description="ABC-2 type transporter transmembrane" evidence="9">
    <location>
        <begin position="30"/>
        <end position="226"/>
    </location>
</feature>
<dbReference type="PANTHER" id="PTHR30413">
    <property type="entry name" value="INNER MEMBRANE TRANSPORT PERMEASE"/>
    <property type="match status" value="1"/>
</dbReference>
<feature type="transmembrane region" description="Helical" evidence="8">
    <location>
        <begin position="238"/>
        <end position="258"/>
    </location>
</feature>
<dbReference type="InterPro" id="IPR013525">
    <property type="entry name" value="ABC2_TM"/>
</dbReference>
<evidence type="ECO:0000259" key="9">
    <source>
        <dbReference type="Pfam" id="PF01061"/>
    </source>
</evidence>
<evidence type="ECO:0000256" key="6">
    <source>
        <dbReference type="ARBA" id="ARBA00022989"/>
    </source>
</evidence>
<evidence type="ECO:0000256" key="5">
    <source>
        <dbReference type="ARBA" id="ARBA00022692"/>
    </source>
</evidence>
<accession>A0A4P6YVD5</accession>
<feature type="transmembrane region" description="Helical" evidence="8">
    <location>
        <begin position="181"/>
        <end position="199"/>
    </location>
</feature>
<evidence type="ECO:0000256" key="4">
    <source>
        <dbReference type="ARBA" id="ARBA00022475"/>
    </source>
</evidence>
<dbReference type="EMBL" id="CP037940">
    <property type="protein sequence ID" value="QBO36748.1"/>
    <property type="molecule type" value="Genomic_DNA"/>
</dbReference>
<dbReference type="AlphaFoldDB" id="A0A4P6YVD5"/>
<dbReference type="OrthoDB" id="9794365at2"/>
<feature type="transmembrane region" description="Helical" evidence="8">
    <location>
        <begin position="150"/>
        <end position="174"/>
    </location>
</feature>
<keyword evidence="3" id="KW-0813">Transport</keyword>
<name>A0A4P6YVD5_9LACO</name>
<evidence type="ECO:0000256" key="1">
    <source>
        <dbReference type="ARBA" id="ARBA00004651"/>
    </source>
</evidence>
<dbReference type="Pfam" id="PF01061">
    <property type="entry name" value="ABC2_membrane"/>
    <property type="match status" value="1"/>
</dbReference>
<evidence type="ECO:0000313" key="10">
    <source>
        <dbReference type="EMBL" id="QBO36748.1"/>
    </source>
</evidence>
<keyword evidence="4" id="KW-1003">Cell membrane</keyword>
<dbReference type="GO" id="GO:0140359">
    <property type="term" value="F:ABC-type transporter activity"/>
    <property type="evidence" value="ECO:0007669"/>
    <property type="project" value="InterPro"/>
</dbReference>
<evidence type="ECO:0000256" key="7">
    <source>
        <dbReference type="ARBA" id="ARBA00023136"/>
    </source>
</evidence>
<dbReference type="Proteomes" id="UP000292886">
    <property type="component" value="Chromosome"/>
</dbReference>
<feature type="transmembrane region" description="Helical" evidence="8">
    <location>
        <begin position="118"/>
        <end position="144"/>
    </location>
</feature>
<feature type="transmembrane region" description="Helical" evidence="8">
    <location>
        <begin position="41"/>
        <end position="59"/>
    </location>
</feature>
<dbReference type="GO" id="GO:0015920">
    <property type="term" value="P:lipopolysaccharide transport"/>
    <property type="evidence" value="ECO:0007669"/>
    <property type="project" value="TreeGrafter"/>
</dbReference>
<keyword evidence="6 8" id="KW-1133">Transmembrane helix</keyword>
<keyword evidence="5 8" id="KW-0812">Transmembrane</keyword>
<evidence type="ECO:0000313" key="11">
    <source>
        <dbReference type="Proteomes" id="UP000292886"/>
    </source>
</evidence>
<gene>
    <name evidence="10" type="ORF">EQG49_09895</name>
</gene>
<keyword evidence="7 8" id="KW-0472">Membrane</keyword>
<organism evidence="10 11">
    <name type="scientific">Periweissella cryptocerci</name>
    <dbReference type="NCBI Taxonomy" id="2506420"/>
    <lineage>
        <taxon>Bacteria</taxon>
        <taxon>Bacillati</taxon>
        <taxon>Bacillota</taxon>
        <taxon>Bacilli</taxon>
        <taxon>Lactobacillales</taxon>
        <taxon>Lactobacillaceae</taxon>
        <taxon>Periweissella</taxon>
    </lineage>
</organism>
<evidence type="ECO:0000256" key="3">
    <source>
        <dbReference type="ARBA" id="ARBA00022448"/>
    </source>
</evidence>
<reference evidence="11" key="1">
    <citation type="submission" date="2019-03" db="EMBL/GenBank/DDBJ databases">
        <title>Weissella sp. 26KH-42 Genome sequencing.</title>
        <authorList>
            <person name="Heo J."/>
            <person name="Kim S.-J."/>
            <person name="Kim J.-S."/>
            <person name="Hong S.-B."/>
            <person name="Kwon S.-W."/>
        </authorList>
    </citation>
    <scope>NUCLEOTIDE SEQUENCE [LARGE SCALE GENOMIC DNA]</scope>
    <source>
        <strain evidence="11">26KH-42</strain>
    </source>
</reference>
<proteinExistence type="inferred from homology"/>
<keyword evidence="11" id="KW-1185">Reference proteome</keyword>
<evidence type="ECO:0000256" key="2">
    <source>
        <dbReference type="ARBA" id="ARBA00007783"/>
    </source>
</evidence>